<keyword evidence="2" id="KW-1185">Reference proteome</keyword>
<accession>A0ABY1EG57</accession>
<evidence type="ECO:0000313" key="1">
    <source>
        <dbReference type="EMBL" id="SFH73335.1"/>
    </source>
</evidence>
<sequence length="321" mass="34021">MSSSASSTLAGSPVSLHIDLAFSLVEPTGAVGASKASSGADSTGAEFGDSFGSADAMQGTVTANGTEITVFTSNPEMFVQGRALNLEPLRALAAELASRGLTVSITGPIGLIARLGDVQASVSQRLLTRSPHIVLGSRNALGPLVQARMRGRARMPVAIPLPPSTVFPLAPTFDRHRRRKITTTHYTPGSGRPRLIFVVGSENWNGQMPREFNLLPGVTTIGSSADADLQLPGLKPLHAEIRHDDNDEYVLFAMGDVASSSRPAEGGTGNSQILRTGSRLEMGPWRMGYFREEFADHGRPFGGRVGGELAFQKPQPPRPRA</sequence>
<dbReference type="InterPro" id="IPR008984">
    <property type="entry name" value="SMAD_FHA_dom_sf"/>
</dbReference>
<evidence type="ECO:0000313" key="2">
    <source>
        <dbReference type="Proteomes" id="UP000199681"/>
    </source>
</evidence>
<evidence type="ECO:0008006" key="3">
    <source>
        <dbReference type="Google" id="ProtNLM"/>
    </source>
</evidence>
<proteinExistence type="predicted"/>
<dbReference type="EMBL" id="FOPW01000013">
    <property type="protein sequence ID" value="SFH73335.1"/>
    <property type="molecule type" value="Genomic_DNA"/>
</dbReference>
<organism evidence="1 2">
    <name type="scientific">Cryobacterium levicorallinum</name>
    <dbReference type="NCBI Taxonomy" id="995038"/>
    <lineage>
        <taxon>Bacteria</taxon>
        <taxon>Bacillati</taxon>
        <taxon>Actinomycetota</taxon>
        <taxon>Actinomycetes</taxon>
        <taxon>Micrococcales</taxon>
        <taxon>Microbacteriaceae</taxon>
        <taxon>Cryobacterium</taxon>
    </lineage>
</organism>
<name>A0ABY1EG57_9MICO</name>
<dbReference type="CDD" id="cd00060">
    <property type="entry name" value="FHA"/>
    <property type="match status" value="1"/>
</dbReference>
<protein>
    <recommendedName>
        <fullName evidence="3">FHA domain-containing protein</fullName>
    </recommendedName>
</protein>
<dbReference type="SUPFAM" id="SSF49879">
    <property type="entry name" value="SMAD/FHA domain"/>
    <property type="match status" value="1"/>
</dbReference>
<reference evidence="1 2" key="1">
    <citation type="submission" date="2016-10" db="EMBL/GenBank/DDBJ databases">
        <authorList>
            <person name="Varghese N."/>
            <person name="Submissions S."/>
        </authorList>
    </citation>
    <scope>NUCLEOTIDE SEQUENCE [LARGE SCALE GENOMIC DNA]</scope>
    <source>
        <strain evidence="1 2">GMCC 1.11211</strain>
    </source>
</reference>
<dbReference type="RefSeq" id="WP_233195367.1">
    <property type="nucleotide sequence ID" value="NZ_BKAC01000013.1"/>
</dbReference>
<gene>
    <name evidence="1" type="ORF">SAMN05216274_11326</name>
</gene>
<comment type="caution">
    <text evidence="1">The sequence shown here is derived from an EMBL/GenBank/DDBJ whole genome shotgun (WGS) entry which is preliminary data.</text>
</comment>
<dbReference type="Proteomes" id="UP000199681">
    <property type="component" value="Unassembled WGS sequence"/>
</dbReference>